<sequence length="247" mass="28821">MTQTVICIKWGTRYGSEYVNRMNRAIKRFNKRPTRLICFTDDVSGIDEDVITRDIPPVNLPDYKHSPPFRKVTLWQYPLGDLEGDVLYLDLDIVICGDLDRFFDYEKGEYCVAENWTQIGKNIGNTSCYRFPVGRYKHIFDDFNADPAKIEQKYGISQKYISDAVGKMVYWPADWVVSFKHTLLPPWPLNFFKTSKPGPNTSVVAFTGKPDPDEAMVGEWPVEGEHWKKIYKFTKSCPWIEDYWLDN</sequence>
<evidence type="ECO:0000313" key="1">
    <source>
        <dbReference type="EMBL" id="ERL45963.1"/>
    </source>
</evidence>
<reference evidence="1 2" key="1">
    <citation type="journal article" date="2014" name="FEMS Microbiol. Ecol.">
        <title>Genomic differentiation among two strains of the PS1 clade isolated from geographically separated marine habitats.</title>
        <authorList>
            <person name="Jimenez-Infante F."/>
            <person name="Ngugi D.K."/>
            <person name="Alam I."/>
            <person name="Rashid M."/>
            <person name="Baalawi W."/>
            <person name="Kamau A.A."/>
            <person name="Bajic V.B."/>
            <person name="Stingl U."/>
        </authorList>
    </citation>
    <scope>NUCLEOTIDE SEQUENCE [LARGE SCALE GENOMIC DNA]</scope>
    <source>
        <strain evidence="1 2">RS24</strain>
    </source>
</reference>
<comment type="caution">
    <text evidence="1">The sequence shown here is derived from an EMBL/GenBank/DDBJ whole genome shotgun (WGS) entry which is preliminary data.</text>
</comment>
<dbReference type="EMBL" id="AWXE01000005">
    <property type="protein sequence ID" value="ERL45963.1"/>
    <property type="molecule type" value="Genomic_DNA"/>
</dbReference>
<evidence type="ECO:0008006" key="3">
    <source>
        <dbReference type="Google" id="ProtNLM"/>
    </source>
</evidence>
<dbReference type="AlphaFoldDB" id="U2WQZ7"/>
<evidence type="ECO:0000313" key="2">
    <source>
        <dbReference type="Proteomes" id="UP000016762"/>
    </source>
</evidence>
<name>U2WQZ7_9PROT</name>
<dbReference type="eggNOG" id="ENOG502Z7IB">
    <property type="taxonomic scope" value="Bacteria"/>
</dbReference>
<gene>
    <name evidence="1" type="ORF">RS24_02019</name>
</gene>
<dbReference type="Proteomes" id="UP000016762">
    <property type="component" value="Unassembled WGS sequence"/>
</dbReference>
<dbReference type="STRING" id="1397666.RS24_02019"/>
<dbReference type="InterPro" id="IPR029044">
    <property type="entry name" value="Nucleotide-diphossugar_trans"/>
</dbReference>
<keyword evidence="2" id="KW-1185">Reference proteome</keyword>
<proteinExistence type="predicted"/>
<accession>U2WQZ7</accession>
<organism evidence="1 2">
    <name type="scientific">Candidatus Micropelagius thuwalensis</name>
    <dbReference type="NCBI Taxonomy" id="1397666"/>
    <lineage>
        <taxon>Bacteria</taxon>
        <taxon>Pseudomonadati</taxon>
        <taxon>Pseudomonadota</taxon>
        <taxon>Alphaproteobacteria</taxon>
        <taxon>PS1 clade</taxon>
        <taxon>Candidatus Micropelagius</taxon>
    </lineage>
</organism>
<protein>
    <recommendedName>
        <fullName evidence="3">Glycosyltransferase</fullName>
    </recommendedName>
</protein>
<dbReference type="SUPFAM" id="SSF53448">
    <property type="entry name" value="Nucleotide-diphospho-sugar transferases"/>
    <property type="match status" value="1"/>
</dbReference>
<dbReference type="RefSeq" id="WP_021777936.1">
    <property type="nucleotide sequence ID" value="NZ_AWXE01000005.1"/>
</dbReference>